<comment type="similarity">
    <text evidence="1">Belongs to the complex I LYR family.</text>
</comment>
<comment type="caution">
    <text evidence="2">The sequence shown here is derived from an EMBL/GenBank/DDBJ whole genome shotgun (WGS) entry which is preliminary data.</text>
</comment>
<accession>A0ABQ8W0A6</accession>
<protein>
    <submittedName>
        <fullName evidence="2">Uncharacterized protein</fullName>
    </submittedName>
</protein>
<dbReference type="Proteomes" id="UP001220256">
    <property type="component" value="Unassembled WGS sequence"/>
</dbReference>
<feature type="non-terminal residue" evidence="2">
    <location>
        <position position="1"/>
    </location>
</feature>
<evidence type="ECO:0000313" key="3">
    <source>
        <dbReference type="Proteomes" id="UP001220256"/>
    </source>
</evidence>
<dbReference type="CDD" id="cd20265">
    <property type="entry name" value="Complex1_LYR_ETFRF1_LYRM5"/>
    <property type="match status" value="1"/>
</dbReference>
<name>A0ABQ8W0A6_PENCH</name>
<dbReference type="Pfam" id="PF13233">
    <property type="entry name" value="Complex1_LYR_2"/>
    <property type="match status" value="1"/>
</dbReference>
<proteinExistence type="inferred from homology"/>
<dbReference type="PANTHER" id="PTHR21024">
    <property type="entry name" value="GROWTH HORMONE-INDUCIBLE SOLUBLE PROTEIN-RELATED"/>
    <property type="match status" value="1"/>
</dbReference>
<evidence type="ECO:0000313" key="2">
    <source>
        <dbReference type="EMBL" id="KAJ5253352.1"/>
    </source>
</evidence>
<sequence length="158" mass="18244">KSNLGTPLVTSPITPEAWKLLSRLPSLHRISTTNSQQEQSLLLHGATMVNPELRRQVINVYKELLFLGREYPLGYQYFRDRLHRAFASQKQITDDEQIRKGIARAEFVKKGKFCLYCWDAYPSGAVEDMNFLLMATNKVKKNQVLFEAVPNTEKAIWK</sequence>
<keyword evidence="3" id="KW-1185">Reference proteome</keyword>
<dbReference type="EMBL" id="JAPVEB010000012">
    <property type="protein sequence ID" value="KAJ5253352.1"/>
    <property type="molecule type" value="Genomic_DNA"/>
</dbReference>
<reference evidence="2 3" key="1">
    <citation type="journal article" date="2023" name="IMA Fungus">
        <title>Comparative genomic study of the Penicillium genus elucidates a diverse pangenome and 15 lateral gene transfer events.</title>
        <authorList>
            <person name="Petersen C."/>
            <person name="Sorensen T."/>
            <person name="Nielsen M.R."/>
            <person name="Sondergaard T.E."/>
            <person name="Sorensen J.L."/>
            <person name="Fitzpatrick D.A."/>
            <person name="Frisvad J.C."/>
            <person name="Nielsen K.L."/>
        </authorList>
    </citation>
    <scope>NUCLEOTIDE SEQUENCE [LARGE SCALE GENOMIC DNA]</scope>
    <source>
        <strain evidence="2 3">IBT 3361</strain>
    </source>
</reference>
<gene>
    <name evidence="2" type="ORF">N7505_012015</name>
</gene>
<evidence type="ECO:0000256" key="1">
    <source>
        <dbReference type="ARBA" id="ARBA00009508"/>
    </source>
</evidence>
<organism evidence="2 3">
    <name type="scientific">Penicillium chrysogenum</name>
    <name type="common">Penicillium notatum</name>
    <dbReference type="NCBI Taxonomy" id="5076"/>
    <lineage>
        <taxon>Eukaryota</taxon>
        <taxon>Fungi</taxon>
        <taxon>Dikarya</taxon>
        <taxon>Ascomycota</taxon>
        <taxon>Pezizomycotina</taxon>
        <taxon>Eurotiomycetes</taxon>
        <taxon>Eurotiomycetidae</taxon>
        <taxon>Eurotiales</taxon>
        <taxon>Aspergillaceae</taxon>
        <taxon>Penicillium</taxon>
        <taxon>Penicillium chrysogenum species complex</taxon>
    </lineage>
</organism>
<dbReference type="InterPro" id="IPR045296">
    <property type="entry name" value="Complex1_LYR_ETFRF1_LYRM5"/>
</dbReference>
<dbReference type="InterPro" id="IPR052000">
    <property type="entry name" value="ETFRF1"/>
</dbReference>
<dbReference type="PANTHER" id="PTHR21024:SF0">
    <property type="entry name" value="ELECTRON TRANSFER FLAVOPROTEIN REGULATORY FACTOR 1"/>
    <property type="match status" value="1"/>
</dbReference>